<evidence type="ECO:0000256" key="2">
    <source>
        <dbReference type="ARBA" id="ARBA00022475"/>
    </source>
</evidence>
<keyword evidence="6" id="KW-1133">Transmembrane helix</keyword>
<evidence type="ECO:0000313" key="8">
    <source>
        <dbReference type="Proteomes" id="UP001552479"/>
    </source>
</evidence>
<dbReference type="Gene3D" id="3.90.550.10">
    <property type="entry name" value="Spore Coat Polysaccharide Biosynthesis Protein SpsA, Chain A"/>
    <property type="match status" value="1"/>
</dbReference>
<organism evidence="7 8">
    <name type="scientific">Streptomyces roseoverticillatus</name>
    <dbReference type="NCBI Taxonomy" id="66429"/>
    <lineage>
        <taxon>Bacteria</taxon>
        <taxon>Bacillati</taxon>
        <taxon>Actinomycetota</taxon>
        <taxon>Actinomycetes</taxon>
        <taxon>Kitasatosporales</taxon>
        <taxon>Streptomycetaceae</taxon>
        <taxon>Streptomyces</taxon>
    </lineage>
</organism>
<keyword evidence="4 7" id="KW-0808">Transferase</keyword>
<dbReference type="Pfam" id="PF13641">
    <property type="entry name" value="Glyco_tranf_2_3"/>
    <property type="match status" value="1"/>
</dbReference>
<evidence type="ECO:0000256" key="6">
    <source>
        <dbReference type="SAM" id="Phobius"/>
    </source>
</evidence>
<dbReference type="Proteomes" id="UP001552479">
    <property type="component" value="Unassembled WGS sequence"/>
</dbReference>
<feature type="transmembrane region" description="Helical" evidence="6">
    <location>
        <begin position="268"/>
        <end position="285"/>
    </location>
</feature>
<keyword evidence="8" id="KW-1185">Reference proteome</keyword>
<keyword evidence="5 6" id="KW-0472">Membrane</keyword>
<feature type="transmembrane region" description="Helical" evidence="6">
    <location>
        <begin position="305"/>
        <end position="328"/>
    </location>
</feature>
<evidence type="ECO:0000313" key="7">
    <source>
        <dbReference type="EMBL" id="MEV4927774.1"/>
    </source>
</evidence>
<keyword evidence="3 7" id="KW-0328">Glycosyltransferase</keyword>
<protein>
    <submittedName>
        <fullName evidence="7">Glycosyltransferase</fullName>
        <ecNumber evidence="7">2.4.-.-</ecNumber>
    </submittedName>
</protein>
<proteinExistence type="predicted"/>
<comment type="caution">
    <text evidence="7">The sequence shown here is derived from an EMBL/GenBank/DDBJ whole genome shotgun (WGS) entry which is preliminary data.</text>
</comment>
<reference evidence="7 8" key="1">
    <citation type="submission" date="2024-06" db="EMBL/GenBank/DDBJ databases">
        <title>The Natural Products Discovery Center: Release of the First 8490 Sequenced Strains for Exploring Actinobacteria Biosynthetic Diversity.</title>
        <authorList>
            <person name="Kalkreuter E."/>
            <person name="Kautsar S.A."/>
            <person name="Yang D."/>
            <person name="Bader C.D."/>
            <person name="Teijaro C.N."/>
            <person name="Fluegel L."/>
            <person name="Davis C.M."/>
            <person name="Simpson J.R."/>
            <person name="Lauterbach L."/>
            <person name="Steele A.D."/>
            <person name="Gui C."/>
            <person name="Meng S."/>
            <person name="Li G."/>
            <person name="Viehrig K."/>
            <person name="Ye F."/>
            <person name="Su P."/>
            <person name="Kiefer A.F."/>
            <person name="Nichols A."/>
            <person name="Cepeda A.J."/>
            <person name="Yan W."/>
            <person name="Fan B."/>
            <person name="Jiang Y."/>
            <person name="Adhikari A."/>
            <person name="Zheng C.-J."/>
            <person name="Schuster L."/>
            <person name="Cowan T.M."/>
            <person name="Smanski M.J."/>
            <person name="Chevrette M.G."/>
            <person name="De Carvalho L.P.S."/>
            <person name="Shen B."/>
        </authorList>
    </citation>
    <scope>NUCLEOTIDE SEQUENCE [LARGE SCALE GENOMIC DNA]</scope>
    <source>
        <strain evidence="7 8">NPDC053791</strain>
    </source>
</reference>
<evidence type="ECO:0000256" key="4">
    <source>
        <dbReference type="ARBA" id="ARBA00022679"/>
    </source>
</evidence>
<gene>
    <name evidence="7" type="ORF">AB0L03_34035</name>
</gene>
<evidence type="ECO:0000256" key="5">
    <source>
        <dbReference type="ARBA" id="ARBA00023136"/>
    </source>
</evidence>
<comment type="subcellular location">
    <subcellularLocation>
        <location evidence="1">Cell membrane</location>
    </subcellularLocation>
</comment>
<keyword evidence="6" id="KW-0812">Transmembrane</keyword>
<dbReference type="RefSeq" id="WP_366090824.1">
    <property type="nucleotide sequence ID" value="NZ_JBFASG010000059.1"/>
</dbReference>
<sequence length="394" mass="43684">MPSLAPYLLTGAPPAALAAFQWAVNATHRRVGRRYRPVTTANRLPLAVVSPVYREDPLLFRRALESWLADDVSEVVCVIHEDDTACLGVARRFPVRVLTTDRADKREALRRGWQAVSADLVALVDSDVVWAPGVADAVRAPFADLRVGGVATAQYALGPQSVWEFAGERFKGQGQLPAFTVAGRALMCLIGRTAVYRRTVLAQVADAFVDESFLGRRCVVGDDTRLTELTLRAGYRTVFQRTATVWSRYPATGREFLGQRLRNARNFWRVRLTALLTGWVWQYPYLALGTLADVVSRGGFWLCEIYLVALAAHGQLLVPAIATAWYVLHQADAARKFVRKHDLPGTHIIAQVTVDFALKNLSLVGLLTMRRQTWLTRGKPRRTAGTAPARRPVG</sequence>
<evidence type="ECO:0000256" key="3">
    <source>
        <dbReference type="ARBA" id="ARBA00022676"/>
    </source>
</evidence>
<dbReference type="EC" id="2.4.-.-" evidence="7"/>
<name>A0ABV3J647_9ACTN</name>
<dbReference type="SUPFAM" id="SSF53448">
    <property type="entry name" value="Nucleotide-diphospho-sugar transferases"/>
    <property type="match status" value="1"/>
</dbReference>
<dbReference type="PANTHER" id="PTHR22913:SF12">
    <property type="entry name" value="MANNURONAN SYNTHASE"/>
    <property type="match status" value="1"/>
</dbReference>
<dbReference type="GO" id="GO:0016757">
    <property type="term" value="F:glycosyltransferase activity"/>
    <property type="evidence" value="ECO:0007669"/>
    <property type="project" value="UniProtKB-KW"/>
</dbReference>
<accession>A0ABV3J647</accession>
<dbReference type="PANTHER" id="PTHR22913">
    <property type="entry name" value="HYALURONAN SYNTHASE"/>
    <property type="match status" value="1"/>
</dbReference>
<feature type="transmembrane region" description="Helical" evidence="6">
    <location>
        <begin position="6"/>
        <end position="24"/>
    </location>
</feature>
<dbReference type="InterPro" id="IPR029044">
    <property type="entry name" value="Nucleotide-diphossugar_trans"/>
</dbReference>
<evidence type="ECO:0000256" key="1">
    <source>
        <dbReference type="ARBA" id="ARBA00004236"/>
    </source>
</evidence>
<keyword evidence="2" id="KW-1003">Cell membrane</keyword>
<dbReference type="EMBL" id="JBFASG010000059">
    <property type="protein sequence ID" value="MEV4927774.1"/>
    <property type="molecule type" value="Genomic_DNA"/>
</dbReference>